<dbReference type="OrthoDB" id="1454326at2"/>
<dbReference type="EMBL" id="VLKX01000042">
    <property type="protein sequence ID" value="TWI42545.1"/>
    <property type="molecule type" value="Genomic_DNA"/>
</dbReference>
<evidence type="ECO:0000313" key="2">
    <source>
        <dbReference type="EMBL" id="RDI48718.1"/>
    </source>
</evidence>
<reference evidence="3" key="3">
    <citation type="submission" date="2019-07" db="EMBL/GenBank/DDBJ databases">
        <authorList>
            <person name="Whitman W."/>
            <person name="Huntemann M."/>
            <person name="Clum A."/>
            <person name="Pillay M."/>
            <person name="Palaniappan K."/>
            <person name="Varghese N."/>
            <person name="Mikhailova N."/>
            <person name="Stamatis D."/>
            <person name="Reddy T."/>
            <person name="Daum C."/>
            <person name="Shapiro N."/>
            <person name="Ivanova N."/>
            <person name="Kyrpides N."/>
            <person name="Woyke T."/>
        </authorList>
    </citation>
    <scope>NUCLEOTIDE SEQUENCE</scope>
    <source>
        <strain evidence="3">CGMCC 1.5380</strain>
    </source>
</reference>
<reference evidence="2 4" key="2">
    <citation type="submission" date="2018-07" db="EMBL/GenBank/DDBJ databases">
        <title>Genomic Encyclopedia of Type Strains, Phase IV (KMG-IV): sequencing the most valuable type-strain genomes for metagenomic binning, comparative biology and taxonomic classification.</title>
        <authorList>
            <person name="Goeker M."/>
        </authorList>
    </citation>
    <scope>NUCLEOTIDE SEQUENCE [LARGE SCALE GENOMIC DNA]</scope>
    <source>
        <strain evidence="2 4">DSM 19728</strain>
    </source>
</reference>
<accession>A0A562PDJ8</accession>
<keyword evidence="4" id="KW-1185">Reference proteome</keyword>
<dbReference type="EMBL" id="QQBA01000037">
    <property type="protein sequence ID" value="RDI48718.1"/>
    <property type="molecule type" value="Genomic_DNA"/>
</dbReference>
<comment type="caution">
    <text evidence="3">The sequence shown here is derived from an EMBL/GenBank/DDBJ whole genome shotgun (WGS) entry which is preliminary data.</text>
</comment>
<protein>
    <submittedName>
        <fullName evidence="3">Uncharacterized protein</fullName>
    </submittedName>
</protein>
<feature type="transmembrane region" description="Helical" evidence="1">
    <location>
        <begin position="111"/>
        <end position="138"/>
    </location>
</feature>
<evidence type="ECO:0000256" key="1">
    <source>
        <dbReference type="SAM" id="Phobius"/>
    </source>
</evidence>
<proteinExistence type="predicted"/>
<reference evidence="3 5" key="1">
    <citation type="journal article" date="2015" name="Stand. Genomic Sci.">
        <title>Genomic Encyclopedia of Bacterial and Archaeal Type Strains, Phase III: the genomes of soil and plant-associated and newly described type strains.</title>
        <authorList>
            <person name="Whitman W.B."/>
            <person name="Woyke T."/>
            <person name="Klenk H.P."/>
            <person name="Zhou Y."/>
            <person name="Lilburn T.G."/>
            <person name="Beck B.J."/>
            <person name="De Vos P."/>
            <person name="Vandamme P."/>
            <person name="Eisen J.A."/>
            <person name="Garrity G."/>
            <person name="Hugenholtz P."/>
            <person name="Kyrpides N.C."/>
        </authorList>
    </citation>
    <scope>NUCLEOTIDE SEQUENCE [LARGE SCALE GENOMIC DNA]</scope>
    <source>
        <strain evidence="3 5">CGMCC 1.5380</strain>
    </source>
</reference>
<evidence type="ECO:0000313" key="3">
    <source>
        <dbReference type="EMBL" id="TWI42545.1"/>
    </source>
</evidence>
<sequence length="139" mass="16211">MEKEELNKIIEKIESENSKEKAFFGIHYVDAGDELFIKANKYGLELFANELLKASRNADEIIQNSEKNILTFDPKEKWITSDIWLAYIEPKADNRIDINDKPYKKKWKDKIFEYGCLTIVGIGIIVFIAGIFAIISWFR</sequence>
<name>A0A562PDJ8_9FLAO</name>
<dbReference type="Proteomes" id="UP000254518">
    <property type="component" value="Unassembled WGS sequence"/>
</dbReference>
<gene>
    <name evidence="2" type="ORF">DFR66_1371</name>
    <name evidence="3" type="ORF">IQ02_02914</name>
</gene>
<dbReference type="Proteomes" id="UP000321392">
    <property type="component" value="Unassembled WGS sequence"/>
</dbReference>
<dbReference type="AlphaFoldDB" id="A0A562PDJ8"/>
<keyword evidence="1" id="KW-0812">Transmembrane</keyword>
<keyword evidence="1" id="KW-0472">Membrane</keyword>
<organism evidence="3 5">
    <name type="scientific">Flavobacterium glaciei</name>
    <dbReference type="NCBI Taxonomy" id="386300"/>
    <lineage>
        <taxon>Bacteria</taxon>
        <taxon>Pseudomonadati</taxon>
        <taxon>Bacteroidota</taxon>
        <taxon>Flavobacteriia</taxon>
        <taxon>Flavobacteriales</taxon>
        <taxon>Flavobacteriaceae</taxon>
        <taxon>Flavobacterium</taxon>
    </lineage>
</organism>
<evidence type="ECO:0000313" key="4">
    <source>
        <dbReference type="Proteomes" id="UP000254518"/>
    </source>
</evidence>
<keyword evidence="1" id="KW-1133">Transmembrane helix</keyword>
<evidence type="ECO:0000313" key="5">
    <source>
        <dbReference type="Proteomes" id="UP000321392"/>
    </source>
</evidence>
<dbReference type="RefSeq" id="WP_114755386.1">
    <property type="nucleotide sequence ID" value="NZ_QQBA01000037.1"/>
</dbReference>